<dbReference type="NCBIfam" id="TIGR03953">
    <property type="entry name" value="rplD_bact"/>
    <property type="match status" value="1"/>
</dbReference>
<dbReference type="GO" id="GO:0005840">
    <property type="term" value="C:ribosome"/>
    <property type="evidence" value="ECO:0007669"/>
    <property type="project" value="UniProtKB-KW"/>
</dbReference>
<dbReference type="SUPFAM" id="SSF52166">
    <property type="entry name" value="Ribosomal protein L4"/>
    <property type="match status" value="1"/>
</dbReference>
<feature type="region of interest" description="Disordered" evidence="6">
    <location>
        <begin position="46"/>
        <end position="78"/>
    </location>
</feature>
<dbReference type="InterPro" id="IPR013005">
    <property type="entry name" value="Ribosomal_uL4-like"/>
</dbReference>
<dbReference type="GO" id="GO:0006412">
    <property type="term" value="P:translation"/>
    <property type="evidence" value="ECO:0007669"/>
    <property type="project" value="UniProtKB-UniRule"/>
</dbReference>
<dbReference type="Proteomes" id="UP000242645">
    <property type="component" value="Chromosome"/>
</dbReference>
<keyword evidence="3 5" id="KW-0687">Ribonucleoprotein</keyword>
<dbReference type="KEGG" id="dtr:RSDT_0894"/>
<dbReference type="Gene3D" id="3.40.1370.10">
    <property type="match status" value="1"/>
</dbReference>
<dbReference type="HAMAP" id="MF_01328_B">
    <property type="entry name" value="Ribosomal_uL4_B"/>
    <property type="match status" value="1"/>
</dbReference>
<dbReference type="AlphaFoldDB" id="A0A1J1DZ39"/>
<comment type="similarity">
    <text evidence="1 5">Belongs to the universal ribosomal protein uL4 family.</text>
</comment>
<protein>
    <recommendedName>
        <fullName evidence="4 5">Large ribosomal subunit protein uL4</fullName>
    </recommendedName>
</protein>
<dbReference type="GO" id="GO:0019843">
    <property type="term" value="F:rRNA binding"/>
    <property type="evidence" value="ECO:0007669"/>
    <property type="project" value="UniProtKB-UniRule"/>
</dbReference>
<dbReference type="PANTHER" id="PTHR10746:SF6">
    <property type="entry name" value="LARGE RIBOSOMAL SUBUNIT PROTEIN UL4M"/>
    <property type="match status" value="1"/>
</dbReference>
<gene>
    <name evidence="5 7" type="primary">rplD</name>
    <name evidence="7" type="ORF">RSDT_0894</name>
</gene>
<evidence type="ECO:0000313" key="7">
    <source>
        <dbReference type="EMBL" id="BAV92406.1"/>
    </source>
</evidence>
<name>A0A1J1DZ39_9BACT</name>
<sequence length="210" mass="22641">MTTVKMYDQTRQDAGSVTLAAEVFEVEVRPEILHIVVRAQAAAKRAGTHKTKSRALVSGGGAKPWKQKGTGRARSGSNRSPIWRGGAIVFGPQPRDYSFKVNSKVRALALKMALSSRLASEDLMVVKSITLPEAKTKHFAKVAGALGLQKALIIVAGEDAALTRSVRNIPGLTLTTPERLSVTEILKHRQLVLLEETVATVHARFAQKGA</sequence>
<dbReference type="Pfam" id="PF00573">
    <property type="entry name" value="Ribosomal_L4"/>
    <property type="match status" value="1"/>
</dbReference>
<evidence type="ECO:0000256" key="5">
    <source>
        <dbReference type="HAMAP-Rule" id="MF_01328"/>
    </source>
</evidence>
<accession>A0A1J1DZ39</accession>
<evidence type="ECO:0000256" key="4">
    <source>
        <dbReference type="ARBA" id="ARBA00035244"/>
    </source>
</evidence>
<keyword evidence="5" id="KW-0694">RNA-binding</keyword>
<evidence type="ECO:0000256" key="6">
    <source>
        <dbReference type="SAM" id="MobiDB-lite"/>
    </source>
</evidence>
<dbReference type="InterPro" id="IPR002136">
    <property type="entry name" value="Ribosomal_uL4"/>
</dbReference>
<evidence type="ECO:0000256" key="3">
    <source>
        <dbReference type="ARBA" id="ARBA00023274"/>
    </source>
</evidence>
<organism evidence="7 8">
    <name type="scientific">Candidatus Desulfovibrio trichonymphae</name>
    <dbReference type="NCBI Taxonomy" id="1725232"/>
    <lineage>
        <taxon>Bacteria</taxon>
        <taxon>Pseudomonadati</taxon>
        <taxon>Thermodesulfobacteriota</taxon>
        <taxon>Desulfovibrionia</taxon>
        <taxon>Desulfovibrionales</taxon>
        <taxon>Desulfovibrionaceae</taxon>
        <taxon>Desulfovibrio</taxon>
    </lineage>
</organism>
<evidence type="ECO:0000256" key="1">
    <source>
        <dbReference type="ARBA" id="ARBA00010528"/>
    </source>
</evidence>
<dbReference type="OrthoDB" id="9803201at2"/>
<keyword evidence="2 5" id="KW-0689">Ribosomal protein</keyword>
<dbReference type="GO" id="GO:0003735">
    <property type="term" value="F:structural constituent of ribosome"/>
    <property type="evidence" value="ECO:0007669"/>
    <property type="project" value="InterPro"/>
</dbReference>
<keyword evidence="8" id="KW-1185">Reference proteome</keyword>
<comment type="function">
    <text evidence="5">One of the primary rRNA binding proteins, this protein initially binds near the 5'-end of the 23S rRNA. It is important during the early stages of 50S assembly. It makes multiple contacts with different domains of the 23S rRNA in the assembled 50S subunit and ribosome.</text>
</comment>
<dbReference type="RefSeq" id="WP_096399923.1">
    <property type="nucleotide sequence ID" value="NZ_AP017368.1"/>
</dbReference>
<dbReference type="InterPro" id="IPR023574">
    <property type="entry name" value="Ribosomal_uL4_dom_sf"/>
</dbReference>
<proteinExistence type="inferred from homology"/>
<evidence type="ECO:0000313" key="8">
    <source>
        <dbReference type="Proteomes" id="UP000242645"/>
    </source>
</evidence>
<keyword evidence="5" id="KW-0699">rRNA-binding</keyword>
<dbReference type="GO" id="GO:1990904">
    <property type="term" value="C:ribonucleoprotein complex"/>
    <property type="evidence" value="ECO:0007669"/>
    <property type="project" value="UniProtKB-KW"/>
</dbReference>
<reference evidence="7 8" key="1">
    <citation type="journal article" date="2017" name="ISME J.">
        <title>Genome of 'Ca. Desulfovibrio trichonymphae', an H2-oxidizing bacterium in a tripartite symbiotic system within a protist cell in the termite gut.</title>
        <authorList>
            <person name="Kuwahara H."/>
            <person name="Yuki M."/>
            <person name="Izawa K."/>
            <person name="Ohkuma M."/>
            <person name="Hongoh Y."/>
        </authorList>
    </citation>
    <scope>NUCLEOTIDE SEQUENCE [LARGE SCALE GENOMIC DNA]</scope>
    <source>
        <strain evidence="7 8">Rs-N31</strain>
    </source>
</reference>
<comment type="function">
    <text evidence="5">Forms part of the polypeptide exit tunnel.</text>
</comment>
<dbReference type="PANTHER" id="PTHR10746">
    <property type="entry name" value="50S RIBOSOMAL PROTEIN L4"/>
    <property type="match status" value="1"/>
</dbReference>
<evidence type="ECO:0000256" key="2">
    <source>
        <dbReference type="ARBA" id="ARBA00022980"/>
    </source>
</evidence>
<dbReference type="EMBL" id="AP017368">
    <property type="protein sequence ID" value="BAV92406.1"/>
    <property type="molecule type" value="Genomic_DNA"/>
</dbReference>
<comment type="subunit">
    <text evidence="5">Part of the 50S ribosomal subunit.</text>
</comment>